<dbReference type="InterPro" id="IPR018108">
    <property type="entry name" value="MCP_transmembrane"/>
</dbReference>
<evidence type="ECO:0000256" key="8">
    <source>
        <dbReference type="ARBA" id="ARBA00023136"/>
    </source>
</evidence>
<evidence type="ECO:0000256" key="5">
    <source>
        <dbReference type="ARBA" id="ARBA00022737"/>
    </source>
</evidence>
<dbReference type="Proteomes" id="UP001316803">
    <property type="component" value="Unassembled WGS sequence"/>
</dbReference>
<comment type="caution">
    <text evidence="11">The sequence shown here is derived from an EMBL/GenBank/DDBJ whole genome shotgun (WGS) entry which is preliminary data.</text>
</comment>
<feature type="repeat" description="Solcar" evidence="9">
    <location>
        <begin position="240"/>
        <end position="355"/>
    </location>
</feature>
<keyword evidence="3 10" id="KW-0813">Transport</keyword>
<dbReference type="PANTHER" id="PTHR45939:SF2">
    <property type="entry name" value="CARRIER PROTEIN, PUTATIVE (AFU_ORTHOLOGUE AFUA_2G13870)-RELATED"/>
    <property type="match status" value="1"/>
</dbReference>
<keyword evidence="4 9" id="KW-0812">Transmembrane</keyword>
<dbReference type="SUPFAM" id="SSF103506">
    <property type="entry name" value="Mitochondrial carrier"/>
    <property type="match status" value="1"/>
</dbReference>
<feature type="repeat" description="Solcar" evidence="9">
    <location>
        <begin position="142"/>
        <end position="230"/>
    </location>
</feature>
<dbReference type="EMBL" id="JAKLMC020000028">
    <property type="protein sequence ID" value="KAK5950273.1"/>
    <property type="molecule type" value="Genomic_DNA"/>
</dbReference>
<dbReference type="Pfam" id="PF00153">
    <property type="entry name" value="Mito_carr"/>
    <property type="match status" value="3"/>
</dbReference>
<evidence type="ECO:0000256" key="1">
    <source>
        <dbReference type="ARBA" id="ARBA00004141"/>
    </source>
</evidence>
<keyword evidence="5" id="KW-0677">Repeat</keyword>
<dbReference type="InterPro" id="IPR052217">
    <property type="entry name" value="Mito/Peroxisomal_Carrier"/>
</dbReference>
<sequence>MGTVYISQLDAFELYHKVKEESNHADASSASRQLLRSIGDGLAGSAGASISNVITYPLDLIITRLQIQRQLRKNAKEAGEGEYKGLVDAFHKIHNNEGGWKGFYAGLLSDTGKTIADSFIFFLLYDYLRRGRIRKNGGAHSLPALEELGVGFVAGATTKLCTTPIANIATRQQAAALADRGAKTPSFMEIANNIRAADGPSGFWSGYSASLILTLNPSLTFFLFEFLKRVSLPKSKRENPPAIATFFLAALSKACASSVTYPFSLAKARMQAGSLSNKKEEEDEDKTVDKNIHSNSKKVEKVERKAARHTLLSTIMTIYTTEGPTALYEGLHLEVLKAFVSHGITMSVKQAIARLISQISYTLSIIFSRYTSRAAKQASRLAERAKDSSVEYYDLSIKRVNDKVQEAATATKGKAYEVAEFVHEYVEEEDNGEGWKDLYGTTGLSKWLDERFTDPEK</sequence>
<keyword evidence="8 9" id="KW-0472">Membrane</keyword>
<keyword evidence="6" id="KW-0496">Mitochondrion</keyword>
<name>A0AAN8EFG0_9EURO</name>
<evidence type="ECO:0000256" key="2">
    <source>
        <dbReference type="ARBA" id="ARBA00006375"/>
    </source>
</evidence>
<reference evidence="11 12" key="1">
    <citation type="submission" date="2022-12" db="EMBL/GenBank/DDBJ databases">
        <title>Genomic features and morphological characterization of a novel Knufia sp. strain isolated from spacecraft assembly facility.</title>
        <authorList>
            <person name="Teixeira M."/>
            <person name="Chander A.M."/>
            <person name="Stajich J.E."/>
            <person name="Venkateswaran K."/>
        </authorList>
    </citation>
    <scope>NUCLEOTIDE SEQUENCE [LARGE SCALE GENOMIC DNA]</scope>
    <source>
        <strain evidence="11 12">FJI-L2-BK-P2</strain>
    </source>
</reference>
<dbReference type="GO" id="GO:0016020">
    <property type="term" value="C:membrane"/>
    <property type="evidence" value="ECO:0007669"/>
    <property type="project" value="UniProtKB-SubCell"/>
</dbReference>
<proteinExistence type="inferred from homology"/>
<keyword evidence="7" id="KW-1133">Transmembrane helix</keyword>
<comment type="similarity">
    <text evidence="2 10">Belongs to the mitochondrial carrier (TC 2.A.29) family.</text>
</comment>
<evidence type="ECO:0000256" key="4">
    <source>
        <dbReference type="ARBA" id="ARBA00022692"/>
    </source>
</evidence>
<dbReference type="Gene3D" id="1.50.40.10">
    <property type="entry name" value="Mitochondrial carrier domain"/>
    <property type="match status" value="1"/>
</dbReference>
<evidence type="ECO:0000256" key="3">
    <source>
        <dbReference type="ARBA" id="ARBA00022448"/>
    </source>
</evidence>
<gene>
    <name evidence="11" type="ORF">OHC33_008742</name>
</gene>
<evidence type="ECO:0000256" key="7">
    <source>
        <dbReference type="ARBA" id="ARBA00022989"/>
    </source>
</evidence>
<organism evidence="11 12">
    <name type="scientific">Knufia fluminis</name>
    <dbReference type="NCBI Taxonomy" id="191047"/>
    <lineage>
        <taxon>Eukaryota</taxon>
        <taxon>Fungi</taxon>
        <taxon>Dikarya</taxon>
        <taxon>Ascomycota</taxon>
        <taxon>Pezizomycotina</taxon>
        <taxon>Eurotiomycetes</taxon>
        <taxon>Chaetothyriomycetidae</taxon>
        <taxon>Chaetothyriales</taxon>
        <taxon>Trichomeriaceae</taxon>
        <taxon>Knufia</taxon>
    </lineage>
</organism>
<accession>A0AAN8EFG0</accession>
<dbReference type="GO" id="GO:0015217">
    <property type="term" value="F:ADP transmembrane transporter activity"/>
    <property type="evidence" value="ECO:0007669"/>
    <property type="project" value="TreeGrafter"/>
</dbReference>
<protein>
    <recommendedName>
        <fullName evidence="13">Peroxisomal adenine nucleotide transporter 1</fullName>
    </recommendedName>
</protein>
<comment type="subcellular location">
    <subcellularLocation>
        <location evidence="1">Membrane</location>
        <topology evidence="1">Multi-pass membrane protein</topology>
    </subcellularLocation>
</comment>
<evidence type="ECO:0008006" key="13">
    <source>
        <dbReference type="Google" id="ProtNLM"/>
    </source>
</evidence>
<feature type="repeat" description="Solcar" evidence="9">
    <location>
        <begin position="35"/>
        <end position="131"/>
    </location>
</feature>
<dbReference type="AlphaFoldDB" id="A0AAN8EFG0"/>
<evidence type="ECO:0000256" key="9">
    <source>
        <dbReference type="PROSITE-ProRule" id="PRU00282"/>
    </source>
</evidence>
<keyword evidence="6" id="KW-0999">Mitochondrion inner membrane</keyword>
<dbReference type="PROSITE" id="PS50920">
    <property type="entry name" value="SOLCAR"/>
    <property type="match status" value="3"/>
</dbReference>
<evidence type="ECO:0000256" key="10">
    <source>
        <dbReference type="RuleBase" id="RU000488"/>
    </source>
</evidence>
<evidence type="ECO:0000313" key="11">
    <source>
        <dbReference type="EMBL" id="KAK5950273.1"/>
    </source>
</evidence>
<keyword evidence="12" id="KW-1185">Reference proteome</keyword>
<evidence type="ECO:0000313" key="12">
    <source>
        <dbReference type="Proteomes" id="UP001316803"/>
    </source>
</evidence>
<dbReference type="InterPro" id="IPR023395">
    <property type="entry name" value="MCP_dom_sf"/>
</dbReference>
<dbReference type="PANTHER" id="PTHR45939">
    <property type="entry name" value="PEROXISOMAL MEMBRANE PROTEIN PMP34-RELATED"/>
    <property type="match status" value="1"/>
</dbReference>
<evidence type="ECO:0000256" key="6">
    <source>
        <dbReference type="ARBA" id="ARBA00022792"/>
    </source>
</evidence>